<dbReference type="Gene3D" id="3.20.20.100">
    <property type="entry name" value="NADP-dependent oxidoreductase domain"/>
    <property type="match status" value="1"/>
</dbReference>
<dbReference type="OrthoDB" id="2310150at2759"/>
<dbReference type="EMBL" id="NRSZ01000756">
    <property type="protein sequence ID" value="PNY25399.1"/>
    <property type="molecule type" value="Genomic_DNA"/>
</dbReference>
<protein>
    <submittedName>
        <fullName evidence="2">Aflatoxin B1 aldehyde reductase member 2</fullName>
    </submittedName>
</protein>
<organism evidence="2 3">
    <name type="scientific">Tolypocladium capitatum</name>
    <dbReference type="NCBI Taxonomy" id="45235"/>
    <lineage>
        <taxon>Eukaryota</taxon>
        <taxon>Fungi</taxon>
        <taxon>Dikarya</taxon>
        <taxon>Ascomycota</taxon>
        <taxon>Pezizomycotina</taxon>
        <taxon>Sordariomycetes</taxon>
        <taxon>Hypocreomycetidae</taxon>
        <taxon>Hypocreales</taxon>
        <taxon>Ophiocordycipitaceae</taxon>
        <taxon>Tolypocladium</taxon>
    </lineage>
</organism>
<reference evidence="2 3" key="1">
    <citation type="submission" date="2017-08" db="EMBL/GenBank/DDBJ databases">
        <title>Harnessing the power of phylogenomics to disentangle the directionality and signatures of interkingdom host jumping in the parasitic fungal genus Tolypocladium.</title>
        <authorList>
            <person name="Quandt C.A."/>
            <person name="Patterson W."/>
            <person name="Spatafora J.W."/>
        </authorList>
    </citation>
    <scope>NUCLEOTIDE SEQUENCE [LARGE SCALE GENOMIC DNA]</scope>
    <source>
        <strain evidence="2 3">CBS 113982</strain>
    </source>
</reference>
<evidence type="ECO:0000313" key="2">
    <source>
        <dbReference type="EMBL" id="PNY25399.1"/>
    </source>
</evidence>
<sequence>MPSYTCTAQTAGRRSRRRSRAGKFVRFGIRNSTAYEMAEIATTCKHNGWVRPTVYQGMYNVIARNMEPELLVACRRYGPEWSCPTPLTAGCSRTRARCRGQLPQALLSREHLHLQVDAGHRGGRGQERADHDGRRRCDG</sequence>
<dbReference type="STRING" id="45235.A0A2K3QCZ6"/>
<comment type="caution">
    <text evidence="2">The sequence shown here is derived from an EMBL/GenBank/DDBJ whole genome shotgun (WGS) entry which is preliminary data.</text>
</comment>
<dbReference type="Proteomes" id="UP000236621">
    <property type="component" value="Unassembled WGS sequence"/>
</dbReference>
<dbReference type="SUPFAM" id="SSF51430">
    <property type="entry name" value="NAD(P)-linked oxidoreductase"/>
    <property type="match status" value="1"/>
</dbReference>
<feature type="region of interest" description="Disordered" evidence="1">
    <location>
        <begin position="117"/>
        <end position="139"/>
    </location>
</feature>
<gene>
    <name evidence="2" type="ORF">TCAP_04646</name>
</gene>
<dbReference type="InterPro" id="IPR036812">
    <property type="entry name" value="NAD(P)_OxRdtase_dom_sf"/>
</dbReference>
<proteinExistence type="predicted"/>
<evidence type="ECO:0000313" key="3">
    <source>
        <dbReference type="Proteomes" id="UP000236621"/>
    </source>
</evidence>
<accession>A0A2K3QCZ6</accession>
<keyword evidence="3" id="KW-1185">Reference proteome</keyword>
<evidence type="ECO:0000256" key="1">
    <source>
        <dbReference type="SAM" id="MobiDB-lite"/>
    </source>
</evidence>
<name>A0A2K3QCZ6_9HYPO</name>
<dbReference type="AlphaFoldDB" id="A0A2K3QCZ6"/>